<protein>
    <recommendedName>
        <fullName evidence="3">DUF7154 domain-containing protein</fullName>
    </recommendedName>
</protein>
<dbReference type="GO" id="GO:0045087">
    <property type="term" value="P:innate immune response"/>
    <property type="evidence" value="ECO:0007669"/>
    <property type="project" value="TreeGrafter"/>
</dbReference>
<dbReference type="PANTHER" id="PTHR23062">
    <property type="entry name" value="HYPOTHETICAL PROTEIN C.ELEGANS"/>
    <property type="match status" value="1"/>
</dbReference>
<feature type="compositionally biased region" description="Polar residues" evidence="1">
    <location>
        <begin position="12"/>
        <end position="27"/>
    </location>
</feature>
<dbReference type="GeneID" id="9807878"/>
<evidence type="ECO:0000256" key="2">
    <source>
        <dbReference type="SAM" id="Phobius"/>
    </source>
</evidence>
<evidence type="ECO:0000313" key="5">
    <source>
        <dbReference type="Proteomes" id="UP000483820"/>
    </source>
</evidence>
<dbReference type="InterPro" id="IPR055578">
    <property type="entry name" value="DUF7154"/>
</dbReference>
<feature type="transmembrane region" description="Helical" evidence="2">
    <location>
        <begin position="67"/>
        <end position="90"/>
    </location>
</feature>
<sequence>MHAELQSHRGGTISNDSASGSSAPGTNEESITVEIIDTNPPPEFGVVDKQRHFGILRYTVTNRFRKLMLIALVNLVVFAAFFLFFFFLIIHLDKKHKNISIGSTLPTPTAGPMNESANCSPKDATTLIFAYSNDLTPDQVLNTWYNLKENLQSSNYDIYSYGRFDVNSDFKNHAYSSSIEDIENDIKSDLPNAAESFPSYYIGSNILSCIQLVFNSDITRCGAKLLFLVKRLPNDTDVSDLVPLLEKFHVSITFVVSEKPSGGMNQQVLNTLATKTNGLCIFAEDDMFQETPTWLPSIWPLYLVYSVNAIVRSTGSVILPVFNATLVGDYYICMTLQDHGDLDKFRMVHLEWKSREILNSGSGFLEETLGSHAATYGETTYTKKGPFTLYVLPYNMTLGFEYSDYEINILQIRIYSVSAVDFWVPYIN</sequence>
<feature type="region of interest" description="Disordered" evidence="1">
    <location>
        <begin position="1"/>
        <end position="27"/>
    </location>
</feature>
<dbReference type="KEGG" id="crq:GCK72_021682"/>
<feature type="domain" description="DUF7154" evidence="3">
    <location>
        <begin position="308"/>
        <end position="416"/>
    </location>
</feature>
<keyword evidence="2" id="KW-0472">Membrane</keyword>
<evidence type="ECO:0000313" key="4">
    <source>
        <dbReference type="EMBL" id="KAF1755113.1"/>
    </source>
</evidence>
<evidence type="ECO:0000259" key="3">
    <source>
        <dbReference type="Pfam" id="PF23673"/>
    </source>
</evidence>
<dbReference type="PANTHER" id="PTHR23062:SF3">
    <property type="entry name" value="ANF_RECEPTOR DOMAIN-CONTAINING PROTEIN-RELATED"/>
    <property type="match status" value="1"/>
</dbReference>
<name>A0A6A5GKE5_CAERE</name>
<organism evidence="4 5">
    <name type="scientific">Caenorhabditis remanei</name>
    <name type="common">Caenorhabditis vulgaris</name>
    <dbReference type="NCBI Taxonomy" id="31234"/>
    <lineage>
        <taxon>Eukaryota</taxon>
        <taxon>Metazoa</taxon>
        <taxon>Ecdysozoa</taxon>
        <taxon>Nematoda</taxon>
        <taxon>Chromadorea</taxon>
        <taxon>Rhabditida</taxon>
        <taxon>Rhabditina</taxon>
        <taxon>Rhabditomorpha</taxon>
        <taxon>Rhabditoidea</taxon>
        <taxon>Rhabditidae</taxon>
        <taxon>Peloderinae</taxon>
        <taxon>Caenorhabditis</taxon>
    </lineage>
</organism>
<dbReference type="Proteomes" id="UP000483820">
    <property type="component" value="Chromosome V"/>
</dbReference>
<keyword evidence="2" id="KW-0812">Transmembrane</keyword>
<dbReference type="AlphaFoldDB" id="A0A6A5GKE5"/>
<dbReference type="RefSeq" id="XP_053583343.1">
    <property type="nucleotide sequence ID" value="XM_053734430.1"/>
</dbReference>
<reference evidence="4 5" key="1">
    <citation type="submission" date="2019-12" db="EMBL/GenBank/DDBJ databases">
        <title>Chromosome-level assembly of the Caenorhabditis remanei genome.</title>
        <authorList>
            <person name="Teterina A.A."/>
            <person name="Willis J.H."/>
            <person name="Phillips P.C."/>
        </authorList>
    </citation>
    <scope>NUCLEOTIDE SEQUENCE [LARGE SCALE GENOMIC DNA]</scope>
    <source>
        <strain evidence="4 5">PX506</strain>
        <tissue evidence="4">Whole organism</tissue>
    </source>
</reference>
<proteinExistence type="predicted"/>
<evidence type="ECO:0000256" key="1">
    <source>
        <dbReference type="SAM" id="MobiDB-lite"/>
    </source>
</evidence>
<comment type="caution">
    <text evidence="4">The sequence shown here is derived from an EMBL/GenBank/DDBJ whole genome shotgun (WGS) entry which is preliminary data.</text>
</comment>
<dbReference type="CTD" id="9807878"/>
<dbReference type="EMBL" id="WUAV01000005">
    <property type="protein sequence ID" value="KAF1755113.1"/>
    <property type="molecule type" value="Genomic_DNA"/>
</dbReference>
<keyword evidence="2" id="KW-1133">Transmembrane helix</keyword>
<dbReference type="Pfam" id="PF23673">
    <property type="entry name" value="DUF7154"/>
    <property type="match status" value="1"/>
</dbReference>
<gene>
    <name evidence="4" type="ORF">GCK72_021682</name>
</gene>
<accession>A0A6A5GKE5</accession>